<evidence type="ECO:0000256" key="1">
    <source>
        <dbReference type="SAM" id="MobiDB-lite"/>
    </source>
</evidence>
<organism evidence="2 3">
    <name type="scientific">Arthrobotrys musiformis</name>
    <dbReference type="NCBI Taxonomy" id="47236"/>
    <lineage>
        <taxon>Eukaryota</taxon>
        <taxon>Fungi</taxon>
        <taxon>Dikarya</taxon>
        <taxon>Ascomycota</taxon>
        <taxon>Pezizomycotina</taxon>
        <taxon>Orbiliomycetes</taxon>
        <taxon>Orbiliales</taxon>
        <taxon>Orbiliaceae</taxon>
        <taxon>Arthrobotrys</taxon>
    </lineage>
</organism>
<reference evidence="2 3" key="1">
    <citation type="submission" date="2023-08" db="EMBL/GenBank/DDBJ databases">
        <authorList>
            <person name="Palmer J.M."/>
        </authorList>
    </citation>
    <scope>NUCLEOTIDE SEQUENCE [LARGE SCALE GENOMIC DNA]</scope>
    <source>
        <strain evidence="2 3">TWF481</strain>
    </source>
</reference>
<feature type="compositionally biased region" description="Polar residues" evidence="1">
    <location>
        <begin position="75"/>
        <end position="93"/>
    </location>
</feature>
<evidence type="ECO:0000313" key="2">
    <source>
        <dbReference type="EMBL" id="KAK6496806.1"/>
    </source>
</evidence>
<dbReference type="EMBL" id="JAVHJL010000010">
    <property type="protein sequence ID" value="KAK6496806.1"/>
    <property type="molecule type" value="Genomic_DNA"/>
</dbReference>
<feature type="compositionally biased region" description="Basic and acidic residues" evidence="1">
    <location>
        <begin position="94"/>
        <end position="111"/>
    </location>
</feature>
<evidence type="ECO:0000313" key="3">
    <source>
        <dbReference type="Proteomes" id="UP001370758"/>
    </source>
</evidence>
<accession>A0AAV9VWQ5</accession>
<protein>
    <submittedName>
        <fullName evidence="2">Uncharacterized protein</fullName>
    </submittedName>
</protein>
<name>A0AAV9VWQ5_9PEZI</name>
<dbReference type="AlphaFoldDB" id="A0AAV9VWQ5"/>
<dbReference type="Proteomes" id="UP001370758">
    <property type="component" value="Unassembled WGS sequence"/>
</dbReference>
<feature type="compositionally biased region" description="Polar residues" evidence="1">
    <location>
        <begin position="51"/>
        <end position="64"/>
    </location>
</feature>
<keyword evidence="3" id="KW-1185">Reference proteome</keyword>
<gene>
    <name evidence="2" type="ORF">TWF481_001790</name>
</gene>
<proteinExistence type="predicted"/>
<sequence>MSTDRSRVPSIDTPHGPMYSSVQLHIHSTCCVEVRYSPGKEGKAGALPSQPGYTTRTPVKSTELQVKKKKPFVSGTWNSIHPSSRPPQSINARENNKELTRRDFRRSERKN</sequence>
<comment type="caution">
    <text evidence="2">The sequence shown here is derived from an EMBL/GenBank/DDBJ whole genome shotgun (WGS) entry which is preliminary data.</text>
</comment>
<feature type="region of interest" description="Disordered" evidence="1">
    <location>
        <begin position="39"/>
        <end position="111"/>
    </location>
</feature>